<keyword evidence="2" id="KW-1185">Reference proteome</keyword>
<dbReference type="HOGENOM" id="CLU_3056666_0_0_1"/>
<sequence>DFNEQRISQSSKRQIAHQFGCEPAIMHILKIKDGKKYLGLKFEGHLIRFMIKEH</sequence>
<reference evidence="1 2" key="2">
    <citation type="submission" date="2018-04" db="EMBL/GenBank/DDBJ databases">
        <title>OglaRS2 (Oryza glaberrima Reference Sequence Version 2).</title>
        <authorList>
            <person name="Zhang J."/>
            <person name="Kudrna D."/>
            <person name="Lee S."/>
            <person name="Talag J."/>
            <person name="Rajasekar S."/>
            <person name="Wing R.A."/>
        </authorList>
    </citation>
    <scope>NUCLEOTIDE SEQUENCE [LARGE SCALE GENOMIC DNA]</scope>
    <source>
        <strain evidence="1 2">cv. IRGC 96717</strain>
    </source>
</reference>
<evidence type="ECO:0000313" key="2">
    <source>
        <dbReference type="Proteomes" id="UP000007306"/>
    </source>
</evidence>
<proteinExistence type="predicted"/>
<dbReference type="Gramene" id="ORGLA08G0064800.1">
    <property type="protein sequence ID" value="ORGLA08G0064800.1"/>
    <property type="gene ID" value="ORGLA08G0064800"/>
</dbReference>
<name>I1QGU7_ORYGL</name>
<evidence type="ECO:0000313" key="1">
    <source>
        <dbReference type="EnsemblPlants" id="ORGLA08G0064800.1"/>
    </source>
</evidence>
<accession>I1QGU7</accession>
<dbReference type="Proteomes" id="UP000007306">
    <property type="component" value="Chromosome 8"/>
</dbReference>
<dbReference type="AlphaFoldDB" id="I1QGU7"/>
<reference evidence="1" key="1">
    <citation type="submission" date="2015-06" db="UniProtKB">
        <authorList>
            <consortium name="EnsemblPlants"/>
        </authorList>
    </citation>
    <scope>IDENTIFICATION</scope>
</reference>
<dbReference type="EnsemblPlants" id="ORGLA08G0064800.1">
    <property type="protein sequence ID" value="ORGLA08G0064800.1"/>
    <property type="gene ID" value="ORGLA08G0064800"/>
</dbReference>
<protein>
    <submittedName>
        <fullName evidence="1">Uncharacterized protein</fullName>
    </submittedName>
</protein>
<organism evidence="1 2">
    <name type="scientific">Oryza glaberrima</name>
    <name type="common">African rice</name>
    <dbReference type="NCBI Taxonomy" id="4538"/>
    <lineage>
        <taxon>Eukaryota</taxon>
        <taxon>Viridiplantae</taxon>
        <taxon>Streptophyta</taxon>
        <taxon>Embryophyta</taxon>
        <taxon>Tracheophyta</taxon>
        <taxon>Spermatophyta</taxon>
        <taxon>Magnoliopsida</taxon>
        <taxon>Liliopsida</taxon>
        <taxon>Poales</taxon>
        <taxon>Poaceae</taxon>
        <taxon>BOP clade</taxon>
        <taxon>Oryzoideae</taxon>
        <taxon>Oryzeae</taxon>
        <taxon>Oryzinae</taxon>
        <taxon>Oryza</taxon>
    </lineage>
</organism>